<protein>
    <submittedName>
        <fullName evidence="1">Uncharacterized protein</fullName>
    </submittedName>
</protein>
<name>A0A9Q1EKY7_SYNKA</name>
<evidence type="ECO:0000313" key="1">
    <source>
        <dbReference type="EMBL" id="KAJ8340615.1"/>
    </source>
</evidence>
<dbReference type="Proteomes" id="UP001152622">
    <property type="component" value="Chromosome 16"/>
</dbReference>
<gene>
    <name evidence="1" type="ORF">SKAU_G00352480</name>
</gene>
<accession>A0A9Q1EKY7</accession>
<dbReference type="AlphaFoldDB" id="A0A9Q1EKY7"/>
<comment type="caution">
    <text evidence="1">The sequence shown here is derived from an EMBL/GenBank/DDBJ whole genome shotgun (WGS) entry which is preliminary data.</text>
</comment>
<dbReference type="PANTHER" id="PTHR31751:SF44">
    <property type="entry name" value="SI:CH211-211K8.4-RELATED"/>
    <property type="match status" value="1"/>
</dbReference>
<sequence length="208" mass="23673">MDGSSPAVTLSRTREIGCQTEPLDTRDFGVQARVVPRRMNKACQMRPQGKKCCLRHKTCPHCDHSSKWKSQPHIANFPAGNLQLSAATSFTGCSFLQVKKFLAAFNIQSISDRTYFNHQSQLLHPTILWQWKCDQTVLLQQAAQDGDVFLRGDMRADTPGHCAKYTMMDLKANRVIDLQLVQIQNVLREEKPAIQHFYDVWHVAKDCS</sequence>
<organism evidence="1 2">
    <name type="scientific">Synaphobranchus kaupii</name>
    <name type="common">Kaup's arrowtooth eel</name>
    <dbReference type="NCBI Taxonomy" id="118154"/>
    <lineage>
        <taxon>Eukaryota</taxon>
        <taxon>Metazoa</taxon>
        <taxon>Chordata</taxon>
        <taxon>Craniata</taxon>
        <taxon>Vertebrata</taxon>
        <taxon>Euteleostomi</taxon>
        <taxon>Actinopterygii</taxon>
        <taxon>Neopterygii</taxon>
        <taxon>Teleostei</taxon>
        <taxon>Anguilliformes</taxon>
        <taxon>Synaphobranchidae</taxon>
        <taxon>Synaphobranchus</taxon>
    </lineage>
</organism>
<dbReference type="EMBL" id="JAINUF010000016">
    <property type="protein sequence ID" value="KAJ8340615.1"/>
    <property type="molecule type" value="Genomic_DNA"/>
</dbReference>
<dbReference type="PANTHER" id="PTHR31751">
    <property type="entry name" value="SI:CH211-108C17.2-RELATED-RELATED"/>
    <property type="match status" value="1"/>
</dbReference>
<dbReference type="OrthoDB" id="5967653at2759"/>
<proteinExistence type="predicted"/>
<keyword evidence="2" id="KW-1185">Reference proteome</keyword>
<reference evidence="1" key="1">
    <citation type="journal article" date="2023" name="Science">
        <title>Genome structures resolve the early diversification of teleost fishes.</title>
        <authorList>
            <person name="Parey E."/>
            <person name="Louis A."/>
            <person name="Montfort J."/>
            <person name="Bouchez O."/>
            <person name="Roques C."/>
            <person name="Iampietro C."/>
            <person name="Lluch J."/>
            <person name="Castinel A."/>
            <person name="Donnadieu C."/>
            <person name="Desvignes T."/>
            <person name="Floi Bucao C."/>
            <person name="Jouanno E."/>
            <person name="Wen M."/>
            <person name="Mejri S."/>
            <person name="Dirks R."/>
            <person name="Jansen H."/>
            <person name="Henkel C."/>
            <person name="Chen W.J."/>
            <person name="Zahm M."/>
            <person name="Cabau C."/>
            <person name="Klopp C."/>
            <person name="Thompson A.W."/>
            <person name="Robinson-Rechavi M."/>
            <person name="Braasch I."/>
            <person name="Lecointre G."/>
            <person name="Bobe J."/>
            <person name="Postlethwait J.H."/>
            <person name="Berthelot C."/>
            <person name="Roest Crollius H."/>
            <person name="Guiguen Y."/>
        </authorList>
    </citation>
    <scope>NUCLEOTIDE SEQUENCE</scope>
    <source>
        <strain evidence="1">WJC10195</strain>
    </source>
</reference>
<evidence type="ECO:0000313" key="2">
    <source>
        <dbReference type="Proteomes" id="UP001152622"/>
    </source>
</evidence>